<dbReference type="Gene3D" id="3.30.460.40">
    <property type="match status" value="1"/>
</dbReference>
<dbReference type="Proteomes" id="UP001268256">
    <property type="component" value="Unassembled WGS sequence"/>
</dbReference>
<dbReference type="AlphaFoldDB" id="A0AAE4FS79"/>
<protein>
    <submittedName>
        <fullName evidence="1">Nucleotidyltransferase family protein</fullName>
    </submittedName>
</protein>
<organism evidence="1 2">
    <name type="scientific">Pseudocalidococcus azoricus BACA0444</name>
    <dbReference type="NCBI Taxonomy" id="2918990"/>
    <lineage>
        <taxon>Bacteria</taxon>
        <taxon>Bacillati</taxon>
        <taxon>Cyanobacteriota</taxon>
        <taxon>Cyanophyceae</taxon>
        <taxon>Acaryochloridales</taxon>
        <taxon>Thermosynechococcaceae</taxon>
        <taxon>Pseudocalidococcus</taxon>
        <taxon>Pseudocalidococcus azoricus</taxon>
    </lineage>
</organism>
<dbReference type="RefSeq" id="WP_322878401.1">
    <property type="nucleotide sequence ID" value="NZ_JAVMIP010000009.1"/>
</dbReference>
<evidence type="ECO:0000313" key="1">
    <source>
        <dbReference type="EMBL" id="MDS3861151.1"/>
    </source>
</evidence>
<dbReference type="InterPro" id="IPR039498">
    <property type="entry name" value="NTP_transf_5"/>
</dbReference>
<dbReference type="Pfam" id="PF14907">
    <property type="entry name" value="NTP_transf_5"/>
    <property type="match status" value="1"/>
</dbReference>
<name>A0AAE4FS79_9CYAN</name>
<keyword evidence="2" id="KW-1185">Reference proteome</keyword>
<proteinExistence type="predicted"/>
<reference evidence="2" key="1">
    <citation type="submission" date="2023-07" db="EMBL/GenBank/DDBJ databases">
        <authorList>
            <person name="Luz R."/>
            <person name="Cordeiro R."/>
            <person name="Fonseca A."/>
            <person name="Goncalves V."/>
        </authorList>
    </citation>
    <scope>NUCLEOTIDE SEQUENCE [LARGE SCALE GENOMIC DNA]</scope>
    <source>
        <strain evidence="2">BACA0444</strain>
    </source>
</reference>
<sequence length="398" mass="46725">MSITQANRLLSGGNYQATPEQILLLRASLWPGERAIHAWQAWIQQVDFENLDAGSNRLLPLLYRNLSQLGVEHPTIEKLKGIYRHTWSMNQLRVQRLRKVLEKFQEANIPTVLLKGMSLCIADYQDWGVRPMADMDVLVPPELTEKAMMILMQNGWKSTHYNSDKAHEHISLRHASGLRDQDGWSLDLHWRVFQNSFTLCDQKVFWDDSQLVKFMGLKTRILKPIDRFLHVCVHGSCWSPEPPIRWIADALTIYNKQDFFNWLELVKRTNLFSLNLPLLTTLNYLNDNLELSVPRNIFIDINHHSATKKEKFAHYIRTNSSVDVFSKNPLNSILAEFMSLQLMYQSFNSYPGQLSKPKKNLLSFLWTYFRSEFCWKKLIHRINKLFNTILIVFFKICR</sequence>
<accession>A0AAE4FS79</accession>
<evidence type="ECO:0000313" key="2">
    <source>
        <dbReference type="Proteomes" id="UP001268256"/>
    </source>
</evidence>
<gene>
    <name evidence="1" type="ORF">RIF25_10070</name>
</gene>
<dbReference type="EMBL" id="JAVMIP010000009">
    <property type="protein sequence ID" value="MDS3861151.1"/>
    <property type="molecule type" value="Genomic_DNA"/>
</dbReference>
<comment type="caution">
    <text evidence="1">The sequence shown here is derived from an EMBL/GenBank/DDBJ whole genome shotgun (WGS) entry which is preliminary data.</text>
</comment>